<gene>
    <name evidence="3" type="ORF">GS18_0216685</name>
</gene>
<feature type="domain" description="TRSP" evidence="1">
    <location>
        <begin position="309"/>
        <end position="434"/>
    </location>
</feature>
<evidence type="ECO:0000313" key="3">
    <source>
        <dbReference type="EMBL" id="KEZ49042.1"/>
    </source>
</evidence>
<evidence type="ECO:0000259" key="1">
    <source>
        <dbReference type="Pfam" id="PF12500"/>
    </source>
</evidence>
<dbReference type="InterPro" id="IPR041688">
    <property type="entry name" value="PRTase_2"/>
</dbReference>
<dbReference type="PIRSF" id="PIRSF020967">
    <property type="entry name" value="UCP020967"/>
    <property type="match status" value="1"/>
</dbReference>
<dbReference type="Pfam" id="PF15609">
    <property type="entry name" value="PRTase_2"/>
    <property type="match status" value="1"/>
</dbReference>
<dbReference type="Pfam" id="PF12500">
    <property type="entry name" value="TRSP"/>
    <property type="match status" value="1"/>
</dbReference>
<protein>
    <recommendedName>
        <fullName evidence="5">Adenine/guanine phosphoribosyltransferase</fullName>
    </recommendedName>
</protein>
<feature type="domain" description="Orotate phosphoribosyltransferase-like" evidence="2">
    <location>
        <begin position="44"/>
        <end position="255"/>
    </location>
</feature>
<dbReference type="InterPro" id="IPR022537">
    <property type="entry name" value="TRSP_dom"/>
</dbReference>
<dbReference type="InterPro" id="IPR011214">
    <property type="entry name" value="UCP020967"/>
</dbReference>
<organism evidence="3 4">
    <name type="scientific">Metabacillus indicus</name>
    <name type="common">Bacillus indicus</name>
    <dbReference type="NCBI Taxonomy" id="246786"/>
    <lineage>
        <taxon>Bacteria</taxon>
        <taxon>Bacillati</taxon>
        <taxon>Bacillota</taxon>
        <taxon>Bacilli</taxon>
        <taxon>Bacillales</taxon>
        <taxon>Bacillaceae</taxon>
        <taxon>Metabacillus</taxon>
    </lineage>
</organism>
<evidence type="ECO:0000313" key="4">
    <source>
        <dbReference type="Proteomes" id="UP000028549"/>
    </source>
</evidence>
<dbReference type="AlphaFoldDB" id="A0A084GNY0"/>
<dbReference type="Gene3D" id="3.40.50.2020">
    <property type="match status" value="1"/>
</dbReference>
<proteinExistence type="predicted"/>
<dbReference type="OrthoDB" id="56827at2"/>
<dbReference type="CDD" id="cd06223">
    <property type="entry name" value="PRTases_typeI"/>
    <property type="match status" value="1"/>
</dbReference>
<keyword evidence="4" id="KW-1185">Reference proteome</keyword>
<evidence type="ECO:0000259" key="2">
    <source>
        <dbReference type="Pfam" id="PF15609"/>
    </source>
</evidence>
<accession>A0A084GNY0</accession>
<dbReference type="InterPro" id="IPR000836">
    <property type="entry name" value="PRTase_dom"/>
</dbReference>
<dbReference type="InterPro" id="IPR029057">
    <property type="entry name" value="PRTase-like"/>
</dbReference>
<comment type="caution">
    <text evidence="3">The sequence shown here is derived from an EMBL/GenBank/DDBJ whole genome shotgun (WGS) entry which is preliminary data.</text>
</comment>
<reference evidence="3 4" key="1">
    <citation type="journal article" date="2005" name="Int. J. Syst. Evol. Microbiol.">
        <title>Bacillus cibi sp. nov., isolated from jeotgal, a traditional Korean fermented seafood.</title>
        <authorList>
            <person name="Yoon J.H."/>
            <person name="Lee C.H."/>
            <person name="Oh T.K."/>
        </authorList>
    </citation>
    <scope>NUCLEOTIDE SEQUENCE [LARGE SCALE GENOMIC DNA]</scope>
    <source>
        <strain evidence="3 4">DSM 16189</strain>
    </source>
</reference>
<dbReference type="RefSeq" id="WP_029566581.1">
    <property type="nucleotide sequence ID" value="NZ_JNVC02000013.1"/>
</dbReference>
<sequence length="457" mass="51145">MSSNHLSTLSAKPQTNSYTFDLLGQLSIDIELTGNPYLLPLDRLFQMAARINKKRSFLFVSTVLGKHIPVDPSLALLTGQALAARYMEVVEAQTHPERDQILAGLMGGQVKKSEYRHSLAEPALFIGFAETATALGHAVFENFRNAAFFHTTRELVSGLESIINFEEEHSHATSHRCYVDEKLFDNTRPIVLVDDEVTTGKTALNIIESIQEKFPRGEYTVVSILDWRSEEDQKRFRDTEKRLGIVIHEVSLVTGLITANGDPVAESKSRSESLSSRDAEIMQIVISPEEGDLTSCASEQLSSPYVTHTGRFGLTDAEQLEADIYCLKAAARLRDARKGKRTLCLGTGEFMYIPMKTASYMGDGIFYQSTTRSPIHPVSREDYAVKSAFPFSNPEDGETANFFYNVTEGQYDEVFVFFERSVPEERLQTMLNQLKSVIPVIHFVFFSTNQKGSASDE</sequence>
<evidence type="ECO:0008006" key="5">
    <source>
        <dbReference type="Google" id="ProtNLM"/>
    </source>
</evidence>
<dbReference type="SUPFAM" id="SSF53271">
    <property type="entry name" value="PRTase-like"/>
    <property type="match status" value="1"/>
</dbReference>
<name>A0A084GNY0_METID</name>
<dbReference type="STRING" id="246786.GS18_0216685"/>
<dbReference type="Proteomes" id="UP000028549">
    <property type="component" value="Unassembled WGS sequence"/>
</dbReference>
<dbReference type="EMBL" id="JNVC02000013">
    <property type="protein sequence ID" value="KEZ49042.1"/>
    <property type="molecule type" value="Genomic_DNA"/>
</dbReference>